<evidence type="ECO:0000313" key="2">
    <source>
        <dbReference type="Proteomes" id="UP000364291"/>
    </source>
</evidence>
<name>A0A0G4JGF8_9BURK</name>
<dbReference type="Proteomes" id="UP000364291">
    <property type="component" value="Unassembled WGS sequence"/>
</dbReference>
<organism evidence="1 2">
    <name type="scientific">Pandoraea apista</name>
    <dbReference type="NCBI Taxonomy" id="93218"/>
    <lineage>
        <taxon>Bacteria</taxon>
        <taxon>Pseudomonadati</taxon>
        <taxon>Pseudomonadota</taxon>
        <taxon>Betaproteobacteria</taxon>
        <taxon>Burkholderiales</taxon>
        <taxon>Burkholderiaceae</taxon>
        <taxon>Pandoraea</taxon>
    </lineage>
</organism>
<protein>
    <submittedName>
        <fullName evidence="1">SMI1/KNR4 family protein</fullName>
    </submittedName>
</protein>
<proteinExistence type="predicted"/>
<gene>
    <name evidence="1" type="ORF">PAP18089_01012</name>
</gene>
<reference evidence="1 2" key="1">
    <citation type="submission" date="2019-08" db="EMBL/GenBank/DDBJ databases">
        <authorList>
            <person name="Peeters C."/>
        </authorList>
    </citation>
    <scope>NUCLEOTIDE SEQUENCE [LARGE SCALE GENOMIC DNA]</scope>
    <source>
        <strain evidence="1 2">LMG 18089</strain>
    </source>
</reference>
<sequence>MHVERIYRTRTAIIMVEFSKSVMAHMTFDILTFPHGAPIQETEIREAEIALGHAVPAELLAVYRVANGFRGPTNAAFLYPLLTPQAFNDQTAVALTLALREEGIQPSFWDRAIMFGDPGMMPCWGIEVDSARLFEWWPEDGEEIAYLDRSILQLWCEKKAWYDEITNQTNPV</sequence>
<evidence type="ECO:0000313" key="1">
    <source>
        <dbReference type="EMBL" id="VVG70054.1"/>
    </source>
</evidence>
<dbReference type="AlphaFoldDB" id="A0A0G4JGF8"/>
<accession>A0A0G4JGF8</accession>
<dbReference type="EMBL" id="CABPSX010000001">
    <property type="protein sequence ID" value="VVG70054.1"/>
    <property type="molecule type" value="Genomic_DNA"/>
</dbReference>